<feature type="domain" description="CzcB-like barrel-sandwich hybrid" evidence="6">
    <location>
        <begin position="124"/>
        <end position="253"/>
    </location>
</feature>
<dbReference type="InterPro" id="IPR058647">
    <property type="entry name" value="BSH_CzcB-like"/>
</dbReference>
<dbReference type="GO" id="GO:0016020">
    <property type="term" value="C:membrane"/>
    <property type="evidence" value="ECO:0007669"/>
    <property type="project" value="InterPro"/>
</dbReference>
<name>A0A3D4V8S0_9BACT</name>
<feature type="domain" description="CusB-like beta-barrel" evidence="5">
    <location>
        <begin position="259"/>
        <end position="331"/>
    </location>
</feature>
<evidence type="ECO:0000313" key="7">
    <source>
        <dbReference type="EMBL" id="HCT57122.1"/>
    </source>
</evidence>
<feature type="chain" id="PRO_5017812636" evidence="4">
    <location>
        <begin position="42"/>
        <end position="432"/>
    </location>
</feature>
<dbReference type="PANTHER" id="PTHR30097">
    <property type="entry name" value="CATION EFFLUX SYSTEM PROTEIN CUSB"/>
    <property type="match status" value="1"/>
</dbReference>
<organism evidence="7 8">
    <name type="scientific">Gemmatimonas aurantiaca</name>
    <dbReference type="NCBI Taxonomy" id="173480"/>
    <lineage>
        <taxon>Bacteria</taxon>
        <taxon>Pseudomonadati</taxon>
        <taxon>Gemmatimonadota</taxon>
        <taxon>Gemmatimonadia</taxon>
        <taxon>Gemmatimonadales</taxon>
        <taxon>Gemmatimonadaceae</taxon>
        <taxon>Gemmatimonas</taxon>
    </lineage>
</organism>
<dbReference type="Gene3D" id="2.40.420.20">
    <property type="match status" value="1"/>
</dbReference>
<dbReference type="InterPro" id="IPR006143">
    <property type="entry name" value="RND_pump_MFP"/>
</dbReference>
<keyword evidence="4" id="KW-0732">Signal</keyword>
<evidence type="ECO:0000256" key="4">
    <source>
        <dbReference type="SAM" id="SignalP"/>
    </source>
</evidence>
<dbReference type="Gene3D" id="2.40.30.170">
    <property type="match status" value="1"/>
</dbReference>
<dbReference type="EMBL" id="DPIY01000006">
    <property type="protein sequence ID" value="HCT57122.1"/>
    <property type="molecule type" value="Genomic_DNA"/>
</dbReference>
<dbReference type="Proteomes" id="UP000264071">
    <property type="component" value="Unassembled WGS sequence"/>
</dbReference>
<reference evidence="7 8" key="1">
    <citation type="journal article" date="2018" name="Nat. Biotechnol.">
        <title>A standardized bacterial taxonomy based on genome phylogeny substantially revises the tree of life.</title>
        <authorList>
            <person name="Parks D.H."/>
            <person name="Chuvochina M."/>
            <person name="Waite D.W."/>
            <person name="Rinke C."/>
            <person name="Skarshewski A."/>
            <person name="Chaumeil P.A."/>
            <person name="Hugenholtz P."/>
        </authorList>
    </citation>
    <scope>NUCLEOTIDE SEQUENCE [LARGE SCALE GENOMIC DNA]</scope>
    <source>
        <strain evidence="7">UBA8844</strain>
    </source>
</reference>
<comment type="caution">
    <text evidence="7">The sequence shown here is derived from an EMBL/GenBank/DDBJ whole genome shotgun (WGS) entry which is preliminary data.</text>
</comment>
<dbReference type="NCBIfam" id="TIGR01730">
    <property type="entry name" value="RND_mfp"/>
    <property type="match status" value="1"/>
</dbReference>
<gene>
    <name evidence="7" type="ORF">DGD08_07900</name>
</gene>
<dbReference type="GO" id="GO:0046914">
    <property type="term" value="F:transition metal ion binding"/>
    <property type="evidence" value="ECO:0007669"/>
    <property type="project" value="TreeGrafter"/>
</dbReference>
<keyword evidence="2" id="KW-0813">Transport</keyword>
<proteinExistence type="inferred from homology"/>
<feature type="signal peptide" evidence="4">
    <location>
        <begin position="1"/>
        <end position="41"/>
    </location>
</feature>
<dbReference type="GO" id="GO:0022857">
    <property type="term" value="F:transmembrane transporter activity"/>
    <property type="evidence" value="ECO:0007669"/>
    <property type="project" value="InterPro"/>
</dbReference>
<feature type="region of interest" description="Disordered" evidence="3">
    <location>
        <begin position="45"/>
        <end position="77"/>
    </location>
</feature>
<dbReference type="FunFam" id="2.40.30.170:FF:000010">
    <property type="entry name" value="Efflux RND transporter periplasmic adaptor subunit"/>
    <property type="match status" value="1"/>
</dbReference>
<dbReference type="GO" id="GO:0015679">
    <property type="term" value="P:plasma membrane copper ion transport"/>
    <property type="evidence" value="ECO:0007669"/>
    <property type="project" value="TreeGrafter"/>
</dbReference>
<evidence type="ECO:0000259" key="5">
    <source>
        <dbReference type="Pfam" id="PF25954"/>
    </source>
</evidence>
<accession>A0A3D4V8S0</accession>
<sequence length="432" mass="45389">MTLSHRIAATRTSPMRFAAGLAKCVLTRVLMMTLAFTAACGDEPATPTVRAEAQAPSDTAAREAVATEGGAEHADEHAETDKVALSEAAFRTAQIEVQAVAMAAALGGAEGLEVPGQVEIDPRRVALVSSRIAGRVERLSVVEGDAVVAGQSVGSLFSPEYLTAQVDLAQATRRVATLTGTTDETGARALADAARRRLRLLGASDAEISRAVAGSDPASTLSLRSPIGGSVMESHILPGAAVEAGAPIFTVADLSVIDVIAEVPERNLPQVRTGQRATVSIAAFPDMRFEGRVERLRDALNPETRTLRAVIHVPNGSRRLRPGMFATVRLDVPATRPVNGAVNSGVTGSTLTIPESAIVTDGERRFVFVETGPRTYVRREVRTTPLSPPGSATQRTAMVVVQDGLRAGERVVVRGAFTLKSELAKASLSDEH</sequence>
<dbReference type="PANTHER" id="PTHR30097:SF4">
    <property type="entry name" value="SLR6042 PROTEIN"/>
    <property type="match status" value="1"/>
</dbReference>
<evidence type="ECO:0000313" key="8">
    <source>
        <dbReference type="Proteomes" id="UP000264071"/>
    </source>
</evidence>
<dbReference type="InterPro" id="IPR058792">
    <property type="entry name" value="Beta-barrel_RND_2"/>
</dbReference>
<dbReference type="OMA" id="TDYLNAY"/>
<dbReference type="SUPFAM" id="SSF111369">
    <property type="entry name" value="HlyD-like secretion proteins"/>
    <property type="match status" value="1"/>
</dbReference>
<dbReference type="Gene3D" id="2.40.50.100">
    <property type="match status" value="1"/>
</dbReference>
<evidence type="ECO:0000256" key="3">
    <source>
        <dbReference type="SAM" id="MobiDB-lite"/>
    </source>
</evidence>
<dbReference type="Pfam" id="PF25973">
    <property type="entry name" value="BSH_CzcB"/>
    <property type="match status" value="1"/>
</dbReference>
<dbReference type="GO" id="GO:0060003">
    <property type="term" value="P:copper ion export"/>
    <property type="evidence" value="ECO:0007669"/>
    <property type="project" value="TreeGrafter"/>
</dbReference>
<dbReference type="AlphaFoldDB" id="A0A3D4V8S0"/>
<protein>
    <submittedName>
        <fullName evidence="7">Efflux RND transporter periplasmic adaptor subunit</fullName>
    </submittedName>
</protein>
<evidence type="ECO:0000259" key="6">
    <source>
        <dbReference type="Pfam" id="PF25973"/>
    </source>
</evidence>
<comment type="similarity">
    <text evidence="1">Belongs to the membrane fusion protein (MFP) (TC 8.A.1) family.</text>
</comment>
<dbReference type="InterPro" id="IPR051909">
    <property type="entry name" value="MFP_Cation_Efflux"/>
</dbReference>
<evidence type="ECO:0000256" key="2">
    <source>
        <dbReference type="ARBA" id="ARBA00022448"/>
    </source>
</evidence>
<dbReference type="GO" id="GO:0030288">
    <property type="term" value="C:outer membrane-bounded periplasmic space"/>
    <property type="evidence" value="ECO:0007669"/>
    <property type="project" value="TreeGrafter"/>
</dbReference>
<evidence type="ECO:0000256" key="1">
    <source>
        <dbReference type="ARBA" id="ARBA00009477"/>
    </source>
</evidence>
<dbReference type="Pfam" id="PF25954">
    <property type="entry name" value="Beta-barrel_RND_2"/>
    <property type="match status" value="1"/>
</dbReference>